<protein>
    <submittedName>
        <fullName evidence="1">Uncharacterized protein</fullName>
    </submittedName>
</protein>
<accession>A0A2P9HJX7</accession>
<name>A0A2P9HJX7_9HYPH</name>
<dbReference type="AlphaFoldDB" id="A0A2P9HJX7"/>
<dbReference type="EMBL" id="OOFM01000005">
    <property type="protein sequence ID" value="SPL64454.1"/>
    <property type="molecule type" value="Genomic_DNA"/>
</dbReference>
<evidence type="ECO:0000313" key="2">
    <source>
        <dbReference type="Proteomes" id="UP000246073"/>
    </source>
</evidence>
<gene>
    <name evidence="1" type="ORF">OHAE_321</name>
</gene>
<reference evidence="2" key="1">
    <citation type="submission" date="2017-12" db="EMBL/GenBank/DDBJ databases">
        <authorList>
            <person name="Diaz M."/>
        </authorList>
    </citation>
    <scope>NUCLEOTIDE SEQUENCE [LARGE SCALE GENOMIC DNA]</scope>
    <source>
        <strain evidence="2">FI11154</strain>
    </source>
</reference>
<evidence type="ECO:0000313" key="1">
    <source>
        <dbReference type="EMBL" id="SPL64454.1"/>
    </source>
</evidence>
<sequence>MTCETCTELLNEALNLVVRARQMDAIDRRNNALKASKEPEKWEASGRFDDYVERHNIENEHAPMATKSGTLHLWVLDQYERDLHEWEGKARKHLMTVDHSGRAALRERE</sequence>
<dbReference type="RefSeq" id="WP_109368308.1">
    <property type="nucleotide sequence ID" value="NZ_OOFM01000005.1"/>
</dbReference>
<proteinExistence type="predicted"/>
<organism evidence="1 2">
    <name type="scientific">Ochrobactrum soli</name>
    <dbReference type="NCBI Taxonomy" id="2448455"/>
    <lineage>
        <taxon>Bacteria</taxon>
        <taxon>Pseudomonadati</taxon>
        <taxon>Pseudomonadota</taxon>
        <taxon>Alphaproteobacteria</taxon>
        <taxon>Hyphomicrobiales</taxon>
        <taxon>Brucellaceae</taxon>
        <taxon>Brucella/Ochrobactrum group</taxon>
        <taxon>Ochrobactrum</taxon>
    </lineage>
</organism>
<dbReference type="Proteomes" id="UP000246073">
    <property type="component" value="Unassembled WGS sequence"/>
</dbReference>